<reference evidence="5 6" key="1">
    <citation type="journal article" date="2021" name="BMC Biol.">
        <title>Horizontally acquired antibacterial genes associated with adaptive radiation of ladybird beetles.</title>
        <authorList>
            <person name="Li H.S."/>
            <person name="Tang X.F."/>
            <person name="Huang Y.H."/>
            <person name="Xu Z.Y."/>
            <person name="Chen M.L."/>
            <person name="Du X.Y."/>
            <person name="Qiu B.Y."/>
            <person name="Chen P.T."/>
            <person name="Zhang W."/>
            <person name="Slipinski A."/>
            <person name="Escalona H.E."/>
            <person name="Waterhouse R.M."/>
            <person name="Zwick A."/>
            <person name="Pang H."/>
        </authorList>
    </citation>
    <scope>NUCLEOTIDE SEQUENCE [LARGE SCALE GENOMIC DNA]</scope>
    <source>
        <strain evidence="5">SYSU2018</strain>
    </source>
</reference>
<evidence type="ECO:0000256" key="2">
    <source>
        <dbReference type="ARBA" id="ARBA00023157"/>
    </source>
</evidence>
<dbReference type="CDD" id="cd19941">
    <property type="entry name" value="TIL"/>
    <property type="match status" value="1"/>
</dbReference>
<sequence length="143" mass="16091">MFSIVQLTILVLSVVCISSERVKSPRCPLNEHWTTCVNACARPTCADPRPPDCQFLVCNEGCECDEGYVRTKKPDGNCIPIEKCKNCLKPEYEFQEFGLRCNTSCGPYAPDLCTFGSPGCYCKKPKVYDWNVKKCVLRENCSI</sequence>
<keyword evidence="6" id="KW-1185">Reference proteome</keyword>
<evidence type="ECO:0000259" key="4">
    <source>
        <dbReference type="Pfam" id="PF01826"/>
    </source>
</evidence>
<protein>
    <recommendedName>
        <fullName evidence="4">TIL domain-containing protein</fullName>
    </recommendedName>
</protein>
<dbReference type="InterPro" id="IPR002919">
    <property type="entry name" value="TIL_dom"/>
</dbReference>
<gene>
    <name evidence="5" type="ORF">HHI36_009852</name>
</gene>
<dbReference type="AlphaFoldDB" id="A0ABD2MHF2"/>
<organism evidence="5 6">
    <name type="scientific">Cryptolaemus montrouzieri</name>
    <dbReference type="NCBI Taxonomy" id="559131"/>
    <lineage>
        <taxon>Eukaryota</taxon>
        <taxon>Metazoa</taxon>
        <taxon>Ecdysozoa</taxon>
        <taxon>Arthropoda</taxon>
        <taxon>Hexapoda</taxon>
        <taxon>Insecta</taxon>
        <taxon>Pterygota</taxon>
        <taxon>Neoptera</taxon>
        <taxon>Endopterygota</taxon>
        <taxon>Coleoptera</taxon>
        <taxon>Polyphaga</taxon>
        <taxon>Cucujiformia</taxon>
        <taxon>Coccinelloidea</taxon>
        <taxon>Coccinellidae</taxon>
        <taxon>Scymninae</taxon>
        <taxon>Scymnini</taxon>
        <taxon>Cryptolaemus</taxon>
    </lineage>
</organism>
<dbReference type="PANTHER" id="PTHR23259">
    <property type="entry name" value="RIDDLE"/>
    <property type="match status" value="1"/>
</dbReference>
<keyword evidence="1" id="KW-0646">Protease inhibitor</keyword>
<evidence type="ECO:0000313" key="5">
    <source>
        <dbReference type="EMBL" id="KAL3265647.1"/>
    </source>
</evidence>
<name>A0ABD2MHF2_9CUCU</name>
<dbReference type="EMBL" id="JABFTP020000001">
    <property type="protein sequence ID" value="KAL3265647.1"/>
    <property type="molecule type" value="Genomic_DNA"/>
</dbReference>
<feature type="chain" id="PRO_5044847869" description="TIL domain-containing protein" evidence="3">
    <location>
        <begin position="20"/>
        <end position="143"/>
    </location>
</feature>
<accession>A0ABD2MHF2</accession>
<dbReference type="InterPro" id="IPR036084">
    <property type="entry name" value="Ser_inhib-like_sf"/>
</dbReference>
<comment type="caution">
    <text evidence="5">The sequence shown here is derived from an EMBL/GenBank/DDBJ whole genome shotgun (WGS) entry which is preliminary data.</text>
</comment>
<dbReference type="PANTHER" id="PTHR23259:SF70">
    <property type="entry name" value="ACCESSORY GLAND PROTEIN ACP62F-RELATED"/>
    <property type="match status" value="1"/>
</dbReference>
<dbReference type="Gene3D" id="2.10.25.10">
    <property type="entry name" value="Laminin"/>
    <property type="match status" value="1"/>
</dbReference>
<feature type="signal peptide" evidence="3">
    <location>
        <begin position="1"/>
        <end position="19"/>
    </location>
</feature>
<feature type="domain" description="TIL" evidence="4">
    <location>
        <begin position="27"/>
        <end position="84"/>
    </location>
</feature>
<evidence type="ECO:0000256" key="3">
    <source>
        <dbReference type="SAM" id="SignalP"/>
    </source>
</evidence>
<evidence type="ECO:0000256" key="1">
    <source>
        <dbReference type="ARBA" id="ARBA00022690"/>
    </source>
</evidence>
<proteinExistence type="predicted"/>
<dbReference type="Pfam" id="PF01826">
    <property type="entry name" value="TIL"/>
    <property type="match status" value="1"/>
</dbReference>
<keyword evidence="2" id="KW-1015">Disulfide bond</keyword>
<evidence type="ECO:0000313" key="6">
    <source>
        <dbReference type="Proteomes" id="UP001516400"/>
    </source>
</evidence>
<dbReference type="GO" id="GO:0030414">
    <property type="term" value="F:peptidase inhibitor activity"/>
    <property type="evidence" value="ECO:0007669"/>
    <property type="project" value="UniProtKB-KW"/>
</dbReference>
<dbReference type="InterPro" id="IPR051368">
    <property type="entry name" value="SerProtInhib-TIL_Domain"/>
</dbReference>
<dbReference type="SUPFAM" id="SSF57567">
    <property type="entry name" value="Serine protease inhibitors"/>
    <property type="match status" value="1"/>
</dbReference>
<keyword evidence="3" id="KW-0732">Signal</keyword>
<dbReference type="Proteomes" id="UP001516400">
    <property type="component" value="Unassembled WGS sequence"/>
</dbReference>